<keyword evidence="1" id="KW-0472">Membrane</keyword>
<feature type="transmembrane region" description="Helical" evidence="1">
    <location>
        <begin position="114"/>
        <end position="131"/>
    </location>
</feature>
<keyword evidence="1" id="KW-1133">Transmembrane helix</keyword>
<organism evidence="3 4">
    <name type="scientific">Cupriavidus basilensis</name>
    <dbReference type="NCBI Taxonomy" id="68895"/>
    <lineage>
        <taxon>Bacteria</taxon>
        <taxon>Pseudomonadati</taxon>
        <taxon>Pseudomonadota</taxon>
        <taxon>Betaproteobacteria</taxon>
        <taxon>Burkholderiales</taxon>
        <taxon>Burkholderiaceae</taxon>
        <taxon>Cupriavidus</taxon>
    </lineage>
</organism>
<gene>
    <name evidence="3" type="ORF">RR42_m0161</name>
</gene>
<dbReference type="EMBL" id="CP010536">
    <property type="protein sequence ID" value="AJG17576.1"/>
    <property type="molecule type" value="Genomic_DNA"/>
</dbReference>
<evidence type="ECO:0000256" key="1">
    <source>
        <dbReference type="SAM" id="Phobius"/>
    </source>
</evidence>
<dbReference type="Pfam" id="PF19029">
    <property type="entry name" value="DUF883_C"/>
    <property type="match status" value="1"/>
</dbReference>
<keyword evidence="1" id="KW-0812">Transmembrane</keyword>
<dbReference type="Proteomes" id="UP000031843">
    <property type="component" value="Chromosome main"/>
</dbReference>
<reference evidence="3 4" key="1">
    <citation type="journal article" date="2015" name="Genome Announc.">
        <title>Complete Genome Sequence of Cupriavidus basilensis 4G11, Isolated from the Oak Ridge Field Research Center Site.</title>
        <authorList>
            <person name="Ray J."/>
            <person name="Waters R.J."/>
            <person name="Skerker J.M."/>
            <person name="Kuehl J.V."/>
            <person name="Price M.N."/>
            <person name="Huang J."/>
            <person name="Chakraborty R."/>
            <person name="Arkin A.P."/>
            <person name="Deutschbauer A."/>
        </authorList>
    </citation>
    <scope>NUCLEOTIDE SEQUENCE [LARGE SCALE GENOMIC DNA]</scope>
    <source>
        <strain evidence="3">4G11</strain>
    </source>
</reference>
<dbReference type="STRING" id="68895.RR42_m0161"/>
<protein>
    <recommendedName>
        <fullName evidence="2">DUF883 domain-containing protein</fullName>
    </recommendedName>
</protein>
<name>A0A0C4YAP4_9BURK</name>
<accession>A0A0C4YAP4</accession>
<evidence type="ECO:0000259" key="2">
    <source>
        <dbReference type="Pfam" id="PF19029"/>
    </source>
</evidence>
<dbReference type="OrthoDB" id="8965179at2"/>
<evidence type="ECO:0000313" key="4">
    <source>
        <dbReference type="Proteomes" id="UP000031843"/>
    </source>
</evidence>
<feature type="domain" description="DUF883" evidence="2">
    <location>
        <begin position="104"/>
        <end position="130"/>
    </location>
</feature>
<dbReference type="RefSeq" id="WP_043342896.1">
    <property type="nucleotide sequence ID" value="NZ_CP010536.1"/>
</dbReference>
<proteinExistence type="predicted"/>
<keyword evidence="4" id="KW-1185">Reference proteome</keyword>
<sequence length="138" mass="14906">MLTNNPKIRKEVNHLADSAESTVRQIRHAARDTRGAAREAAGPVAGEVNRLIAQLEQTMEVLGREGSSEAVQAGRRLQDRTRALRDHLASRARERVDYAVDGVQRRVAASPLKAISIAAAAGAFVGLLMAANSRSRND</sequence>
<evidence type="ECO:0000313" key="3">
    <source>
        <dbReference type="EMBL" id="AJG17576.1"/>
    </source>
</evidence>
<dbReference type="KEGG" id="cbw:RR42_m0161"/>
<dbReference type="AlphaFoldDB" id="A0A0C4YAP4"/>
<dbReference type="InterPro" id="IPR043605">
    <property type="entry name" value="DUF883_C"/>
</dbReference>